<dbReference type="Pfam" id="PF00096">
    <property type="entry name" value="zf-C2H2"/>
    <property type="match status" value="3"/>
</dbReference>
<feature type="domain" description="C2H2-type" evidence="9">
    <location>
        <begin position="517"/>
        <end position="546"/>
    </location>
</feature>
<evidence type="ECO:0000313" key="10">
    <source>
        <dbReference type="EMBL" id="BAE72065.1"/>
    </source>
</evidence>
<gene>
    <name evidence="10" type="primary">KLF</name>
</gene>
<feature type="region of interest" description="Disordered" evidence="8">
    <location>
        <begin position="309"/>
        <end position="335"/>
    </location>
</feature>
<evidence type="ECO:0000256" key="7">
    <source>
        <dbReference type="PROSITE-ProRule" id="PRU00042"/>
    </source>
</evidence>
<dbReference type="PROSITE" id="PS00028">
    <property type="entry name" value="ZINC_FINGER_C2H2_1"/>
    <property type="match status" value="3"/>
</dbReference>
<comment type="subcellular location">
    <subcellularLocation>
        <location evidence="1">Nucleus</location>
    </subcellularLocation>
</comment>
<dbReference type="Gene3D" id="3.30.160.60">
    <property type="entry name" value="Classic Zinc Finger"/>
    <property type="match status" value="3"/>
</dbReference>
<dbReference type="InterPro" id="IPR013087">
    <property type="entry name" value="Znf_C2H2_type"/>
</dbReference>
<keyword evidence="5" id="KW-0862">Zinc</keyword>
<accession>Q2PHB0</accession>
<keyword evidence="4 7" id="KW-0863">Zinc-finger</keyword>
<evidence type="ECO:0000256" key="8">
    <source>
        <dbReference type="SAM" id="MobiDB-lite"/>
    </source>
</evidence>
<reference evidence="10" key="1">
    <citation type="journal article" date="2006" name="J. Neurobiol.">
        <title>Novel kruppel-like factor is induced by neuronal activity and by sensory input in the central nervous system of the terrestrial slug Limax valentianus.</title>
        <authorList>
            <person name="Fukunaga S."/>
            <person name="Matsuo R."/>
            <person name="Hoshino S."/>
            <person name="Kirino Y."/>
        </authorList>
    </citation>
    <scope>NUCLEOTIDE SEQUENCE</scope>
</reference>
<dbReference type="InterPro" id="IPR036236">
    <property type="entry name" value="Znf_C2H2_sf"/>
</dbReference>
<feature type="compositionally biased region" description="Polar residues" evidence="8">
    <location>
        <begin position="353"/>
        <end position="388"/>
    </location>
</feature>
<organism evidence="10">
    <name type="scientific">Ambigolimax valentianus</name>
    <dbReference type="NCBI Taxonomy" id="1338344"/>
    <lineage>
        <taxon>Eukaryota</taxon>
        <taxon>Metazoa</taxon>
        <taxon>Spiralia</taxon>
        <taxon>Lophotrochozoa</taxon>
        <taxon>Mollusca</taxon>
        <taxon>Gastropoda</taxon>
        <taxon>Heterobranchia</taxon>
        <taxon>Euthyneura</taxon>
        <taxon>Panpulmonata</taxon>
        <taxon>Eupulmonata</taxon>
        <taxon>Stylommatophora</taxon>
        <taxon>Helicina</taxon>
        <taxon>Limacoidea</taxon>
        <taxon>Limacidae</taxon>
        <taxon>Ambigolimax</taxon>
    </lineage>
</organism>
<dbReference type="GO" id="GO:0000981">
    <property type="term" value="F:DNA-binding transcription factor activity, RNA polymerase II-specific"/>
    <property type="evidence" value="ECO:0007669"/>
    <property type="project" value="TreeGrafter"/>
</dbReference>
<evidence type="ECO:0000256" key="6">
    <source>
        <dbReference type="ARBA" id="ARBA00023242"/>
    </source>
</evidence>
<dbReference type="PROSITE" id="PS50157">
    <property type="entry name" value="ZINC_FINGER_C2H2_2"/>
    <property type="match status" value="3"/>
</dbReference>
<dbReference type="GO" id="GO:0008270">
    <property type="term" value="F:zinc ion binding"/>
    <property type="evidence" value="ECO:0007669"/>
    <property type="project" value="UniProtKB-KW"/>
</dbReference>
<dbReference type="GO" id="GO:0005634">
    <property type="term" value="C:nucleus"/>
    <property type="evidence" value="ECO:0007669"/>
    <property type="project" value="UniProtKB-SubCell"/>
</dbReference>
<dbReference type="PANTHER" id="PTHR23235">
    <property type="entry name" value="KRUEPPEL-LIKE TRANSCRIPTION FACTOR"/>
    <property type="match status" value="1"/>
</dbReference>
<evidence type="ECO:0000256" key="3">
    <source>
        <dbReference type="ARBA" id="ARBA00022737"/>
    </source>
</evidence>
<feature type="region of interest" description="Disordered" evidence="8">
    <location>
        <begin position="353"/>
        <end position="427"/>
    </location>
</feature>
<proteinExistence type="evidence at transcript level"/>
<keyword evidence="6" id="KW-0539">Nucleus</keyword>
<evidence type="ECO:0000256" key="5">
    <source>
        <dbReference type="ARBA" id="ARBA00022833"/>
    </source>
</evidence>
<dbReference type="SMART" id="SM00355">
    <property type="entry name" value="ZnF_C2H2"/>
    <property type="match status" value="3"/>
</dbReference>
<dbReference type="GO" id="GO:0000978">
    <property type="term" value="F:RNA polymerase II cis-regulatory region sequence-specific DNA binding"/>
    <property type="evidence" value="ECO:0007669"/>
    <property type="project" value="TreeGrafter"/>
</dbReference>
<feature type="domain" description="C2H2-type" evidence="9">
    <location>
        <begin position="487"/>
        <end position="516"/>
    </location>
</feature>
<keyword evidence="2" id="KW-0479">Metal-binding</keyword>
<dbReference type="PANTHER" id="PTHR23235:SF166">
    <property type="entry name" value="DENDRITIC ARBOR REDUCTION PROTEIN 1"/>
    <property type="match status" value="1"/>
</dbReference>
<dbReference type="FunFam" id="3.30.160.60:FF:000018">
    <property type="entry name" value="Krueppel-like factor 15"/>
    <property type="match status" value="1"/>
</dbReference>
<protein>
    <submittedName>
        <fullName evidence="10">Kruppel-like factor</fullName>
    </submittedName>
</protein>
<dbReference type="FunFam" id="3.30.160.60:FF:000021">
    <property type="entry name" value="Basic krueppel-like factor 3"/>
    <property type="match status" value="1"/>
</dbReference>
<evidence type="ECO:0000259" key="9">
    <source>
        <dbReference type="PROSITE" id="PS50157"/>
    </source>
</evidence>
<keyword evidence="3" id="KW-0677">Repeat</keyword>
<evidence type="ECO:0000256" key="2">
    <source>
        <dbReference type="ARBA" id="ARBA00022723"/>
    </source>
</evidence>
<dbReference type="EMBL" id="AB185103">
    <property type="protein sequence ID" value="BAE72065.1"/>
    <property type="molecule type" value="mRNA"/>
</dbReference>
<name>Q2PHB0_9EUPU</name>
<dbReference type="FunFam" id="3.30.160.60:FF:000624">
    <property type="entry name" value="zinc finger protein 697"/>
    <property type="match status" value="1"/>
</dbReference>
<evidence type="ECO:0000256" key="1">
    <source>
        <dbReference type="ARBA" id="ARBA00004123"/>
    </source>
</evidence>
<dbReference type="SUPFAM" id="SSF57667">
    <property type="entry name" value="beta-beta-alpha zinc fingers"/>
    <property type="match status" value="2"/>
</dbReference>
<evidence type="ECO:0000256" key="4">
    <source>
        <dbReference type="ARBA" id="ARBA00022771"/>
    </source>
</evidence>
<dbReference type="AlphaFoldDB" id="Q2PHB0"/>
<sequence length="581" mass="64412">MAQILHHNSPAIPSVSIQDQIVPDTDYLLYSQVEQQVRNVADVLDKYLHATEMPQTPRLIKKTRRESASVIGEFFGDPQKPSSLLSNKSGYLNTCHPSVAPRQSSRMLNSTEKQSLFVDDNSRRNSSSLVEEFFELASDEKLVVETPWIKIEPTENVISVVGSFDQEAADVFDIDSTMYESVMRPSTEVCMASLINGSEANSNISITTTASSNITSSVTSDSLWEHLTASINMLDSHSHCDTATSTSASCQSGRHHHDNFTIKSEPMDCDDKPSCQYGLSLSSISHNSSVGHTSSLDSFLFSAQESVPYRPSNSITSSLYSRQTPKTTYSQSLSTGNIANNGHAFLHHSNCTSRSISNEQSGHNSTNGFIPQNPHFKSQPTSFTTQSPGPHVVPSVFSPLTPPSSQPGSPNNDGIRKTPPPPYPGINSQISLPILSPAPSSLPVTVTMVMSHNKHERPRKQPITHPGCSTIKYNRKNNPELEKRRIHFCSFPGCRKAYTKSSHLKAHQRIHTGEKPYKCHFQTCGWRFARSDELTRHVRKHTGAKPFRCKVCDRSFARSDHLALHMKRHEPKSRCLDGTLL</sequence>
<feature type="domain" description="C2H2-type" evidence="9">
    <location>
        <begin position="547"/>
        <end position="574"/>
    </location>
</feature>